<dbReference type="InterPro" id="IPR007252">
    <property type="entry name" value="Nup84/Nup107"/>
</dbReference>
<evidence type="ECO:0000313" key="9">
    <source>
        <dbReference type="EMBL" id="KAF2009932.1"/>
    </source>
</evidence>
<name>A0A6A5XAE8_9PLEO</name>
<keyword evidence="10" id="KW-1185">Reference proteome</keyword>
<dbReference type="GO" id="GO:0031080">
    <property type="term" value="C:nuclear pore outer ring"/>
    <property type="evidence" value="ECO:0007669"/>
    <property type="project" value="TreeGrafter"/>
</dbReference>
<feature type="region of interest" description="Disordered" evidence="8">
    <location>
        <begin position="256"/>
        <end position="282"/>
    </location>
</feature>
<keyword evidence="5 7" id="KW-0906">Nuclear pore complex</keyword>
<evidence type="ECO:0000256" key="3">
    <source>
        <dbReference type="ARBA" id="ARBA00022927"/>
    </source>
</evidence>
<keyword evidence="7" id="KW-0472">Membrane</keyword>
<evidence type="ECO:0000256" key="2">
    <source>
        <dbReference type="ARBA" id="ARBA00022816"/>
    </source>
</evidence>
<reference evidence="9" key="1">
    <citation type="journal article" date="2020" name="Stud. Mycol.">
        <title>101 Dothideomycetes genomes: a test case for predicting lifestyles and emergence of pathogens.</title>
        <authorList>
            <person name="Haridas S."/>
            <person name="Albert R."/>
            <person name="Binder M."/>
            <person name="Bloem J."/>
            <person name="Labutti K."/>
            <person name="Salamov A."/>
            <person name="Andreopoulos B."/>
            <person name="Baker S."/>
            <person name="Barry K."/>
            <person name="Bills G."/>
            <person name="Bluhm B."/>
            <person name="Cannon C."/>
            <person name="Castanera R."/>
            <person name="Culley D."/>
            <person name="Daum C."/>
            <person name="Ezra D."/>
            <person name="Gonzalez J."/>
            <person name="Henrissat B."/>
            <person name="Kuo A."/>
            <person name="Liang C."/>
            <person name="Lipzen A."/>
            <person name="Lutzoni F."/>
            <person name="Magnuson J."/>
            <person name="Mondo S."/>
            <person name="Nolan M."/>
            <person name="Ohm R."/>
            <person name="Pangilinan J."/>
            <person name="Park H.-J."/>
            <person name="Ramirez L."/>
            <person name="Alfaro M."/>
            <person name="Sun H."/>
            <person name="Tritt A."/>
            <person name="Yoshinaga Y."/>
            <person name="Zwiers L.-H."/>
            <person name="Turgeon B."/>
            <person name="Goodwin S."/>
            <person name="Spatafora J."/>
            <person name="Crous P."/>
            <person name="Grigoriev I."/>
        </authorList>
    </citation>
    <scope>NUCLEOTIDE SEQUENCE</scope>
    <source>
        <strain evidence="9">CBS 175.79</strain>
    </source>
</reference>
<keyword evidence="4 7" id="KW-0811">Translocation</keyword>
<dbReference type="Proteomes" id="UP000799778">
    <property type="component" value="Unassembled WGS sequence"/>
</dbReference>
<keyword evidence="3" id="KW-0653">Protein transport</keyword>
<gene>
    <name evidence="9" type="ORF">BU24DRAFT_400489</name>
</gene>
<keyword evidence="1 7" id="KW-0813">Transport</keyword>
<dbReference type="PANTHER" id="PTHR13003">
    <property type="entry name" value="NUP107-RELATED"/>
    <property type="match status" value="1"/>
</dbReference>
<accession>A0A6A5XAE8</accession>
<sequence length="978" mass="111163">MSFAAAQSSMALTQPQKEDPLQPLRTMADRVGKEVEKFAERVDHWHTHGNDDAKAKYQTTLRMVGKFKDLAEATVKDLKKQSDADNKGDLDQSVRRRIQTMATAASREKGGDDDGVFQSVLPSVESSNAIANSSDVQELRQWQAEVATWKLLSLIIEHNYPEPGTDPKVVKQERLEGLEATHRYSPNSEIWDRFLLEDDQAKEKQLILKWLEQTAKDSESDIGSITAQLEAESGKGTNTWTSGWLDTKSKVKQAKRSQISDQLLPKDTPLRNSEGLPLLTRLDPDAPVRDSRKLERSDEYYERALWMVLYEMVRRGVPWSEICEWCRDRNEAWRGVSIGAAYESHPEGAPNLSGPTVGYLFRRMCLYASRGAPSPYEAAVYGLLCGDLKEVEPVCRGWDDHLYARFNALLLSRFDEYLLKNHSNKVPPTLGNKFTFKSALTDVGSWESSTTRVIQLLGQQKATASQSLSPMKLIQGHIISNAVEELVFHVGAAFTVMLKQDKRPTTLLMIPETAKNLFFVKHFAALANDPHAFRTLVHVFIVFRKGLRLFEEDGTDRWDIMDNTIATYIEFLRVTKRISLIPLYAAQLSEGRAIHCLARVLPDINNPEERERMIGLMRQYRIDESLVISQNVVLTINRIRKRYADKRISRYTILRPMDHYLWPGQCIMRDFPGLDISTEEESLIESLRWYLHLEKDMVDTFEYLTTAMKNLLVNGRVGAAIQICDNLSLETVSQIKTQAFCGYAFNFMEPGSEEQDPDITRAVGKNASSSGRASIRPSEIPTREQHRDIVIDLRAISRTYYALHQIVRAIVLFREWRDEEAKLMELRTSGDGKVNTKQAKDIFGQIQATMDTLLLEDLFANPSVNTDPKFIAIQAAYLPELLIAYLSTIQAAAFFTSREFVVKAMDVATVVADADQYWLQDVLMKTGRMSELVETLALVSRAMLTLGEHEDSKKKKTVTKKRGNRGETLKLWDLNVRN</sequence>
<feature type="region of interest" description="Disordered" evidence="8">
    <location>
        <begin position="1"/>
        <end position="23"/>
    </location>
</feature>
<evidence type="ECO:0000256" key="1">
    <source>
        <dbReference type="ARBA" id="ARBA00022448"/>
    </source>
</evidence>
<dbReference type="Gene3D" id="1.10.3450.20">
    <property type="match status" value="1"/>
</dbReference>
<dbReference type="PANTHER" id="PTHR13003:SF2">
    <property type="entry name" value="NUCLEAR PORE COMPLEX PROTEIN NUP107"/>
    <property type="match status" value="1"/>
</dbReference>
<evidence type="ECO:0000256" key="7">
    <source>
        <dbReference type="RuleBase" id="RU365072"/>
    </source>
</evidence>
<keyword evidence="6 7" id="KW-0539">Nucleus</keyword>
<evidence type="ECO:0000256" key="6">
    <source>
        <dbReference type="ARBA" id="ARBA00023242"/>
    </source>
</evidence>
<proteinExistence type="inferred from homology"/>
<dbReference type="GO" id="GO:0031965">
    <property type="term" value="C:nuclear membrane"/>
    <property type="evidence" value="ECO:0007669"/>
    <property type="project" value="UniProtKB-SubCell"/>
</dbReference>
<comment type="subunit">
    <text evidence="7">Part of the nuclear pore complex (NPC).</text>
</comment>
<dbReference type="EMBL" id="ML978077">
    <property type="protein sequence ID" value="KAF2009932.1"/>
    <property type="molecule type" value="Genomic_DNA"/>
</dbReference>
<dbReference type="GO" id="GO:0017056">
    <property type="term" value="F:structural constituent of nuclear pore"/>
    <property type="evidence" value="ECO:0007669"/>
    <property type="project" value="UniProtKB-UniRule"/>
</dbReference>
<evidence type="ECO:0000313" key="10">
    <source>
        <dbReference type="Proteomes" id="UP000799778"/>
    </source>
</evidence>
<dbReference type="Pfam" id="PF04121">
    <property type="entry name" value="Nup84_Nup100"/>
    <property type="match status" value="1"/>
</dbReference>
<dbReference type="GO" id="GO:0006406">
    <property type="term" value="P:mRNA export from nucleus"/>
    <property type="evidence" value="ECO:0007669"/>
    <property type="project" value="TreeGrafter"/>
</dbReference>
<evidence type="ECO:0000256" key="8">
    <source>
        <dbReference type="SAM" id="MobiDB-lite"/>
    </source>
</evidence>
<organism evidence="9 10">
    <name type="scientific">Aaosphaeria arxii CBS 175.79</name>
    <dbReference type="NCBI Taxonomy" id="1450172"/>
    <lineage>
        <taxon>Eukaryota</taxon>
        <taxon>Fungi</taxon>
        <taxon>Dikarya</taxon>
        <taxon>Ascomycota</taxon>
        <taxon>Pezizomycotina</taxon>
        <taxon>Dothideomycetes</taxon>
        <taxon>Pleosporomycetidae</taxon>
        <taxon>Pleosporales</taxon>
        <taxon>Pleosporales incertae sedis</taxon>
        <taxon>Aaosphaeria</taxon>
    </lineage>
</organism>
<dbReference type="OrthoDB" id="3098at2759"/>
<keyword evidence="2" id="KW-0509">mRNA transport</keyword>
<dbReference type="RefSeq" id="XP_033378271.1">
    <property type="nucleotide sequence ID" value="XM_033525454.1"/>
</dbReference>
<comment type="function">
    <text evidence="7">Functions as a component of the nuclear pore complex (NPC).</text>
</comment>
<comment type="similarity">
    <text evidence="7">Belongs to the nucleoporin Nup84/Nup107 family.</text>
</comment>
<comment type="subcellular location">
    <subcellularLocation>
        <location evidence="7">Nucleus</location>
        <location evidence="7">Nuclear pore complex</location>
    </subcellularLocation>
    <subcellularLocation>
        <location evidence="7">Nucleus membrane</location>
    </subcellularLocation>
</comment>
<dbReference type="Gene3D" id="1.20.190.50">
    <property type="match status" value="1"/>
</dbReference>
<dbReference type="GeneID" id="54282851"/>
<evidence type="ECO:0000256" key="4">
    <source>
        <dbReference type="ARBA" id="ARBA00023010"/>
    </source>
</evidence>
<protein>
    <recommendedName>
        <fullName evidence="7">Nuclear pore complex protein</fullName>
    </recommendedName>
</protein>
<dbReference type="GO" id="GO:0000973">
    <property type="term" value="P:post-transcriptional tethering of RNA polymerase II gene DNA at nuclear periphery"/>
    <property type="evidence" value="ECO:0007669"/>
    <property type="project" value="TreeGrafter"/>
</dbReference>
<evidence type="ECO:0000256" key="5">
    <source>
        <dbReference type="ARBA" id="ARBA00023132"/>
    </source>
</evidence>
<dbReference type="AlphaFoldDB" id="A0A6A5XAE8"/>
<feature type="compositionally biased region" description="Polar residues" evidence="8">
    <location>
        <begin position="1"/>
        <end position="15"/>
    </location>
</feature>
<dbReference type="GO" id="GO:0006606">
    <property type="term" value="P:protein import into nucleus"/>
    <property type="evidence" value="ECO:0007669"/>
    <property type="project" value="TreeGrafter"/>
</dbReference>